<reference evidence="2" key="2">
    <citation type="submission" date="2025-09" db="UniProtKB">
        <authorList>
            <consortium name="Ensembl"/>
        </authorList>
    </citation>
    <scope>IDENTIFICATION</scope>
</reference>
<dbReference type="GO" id="GO:0045943">
    <property type="term" value="P:positive regulation of transcription by RNA polymerase I"/>
    <property type="evidence" value="ECO:0007669"/>
    <property type="project" value="TreeGrafter"/>
</dbReference>
<sequence length="116" mass="13361">MDELNKQLLSLIRLLERKYPRALDFVLEEHLKNVKNQTEQNLFHQFISLSMSGGKYQFLQDSDTSLLLSLNHPQPAVRVLAVQHLKEIIGTSKVGFDESFIEEAILARLKDDNLQV</sequence>
<proteinExistence type="inferred from homology"/>
<dbReference type="GO" id="GO:0000462">
    <property type="term" value="P:maturation of SSU-rRNA from tricistronic rRNA transcript (SSU-rRNA, 5.8S rRNA, LSU-rRNA)"/>
    <property type="evidence" value="ECO:0007669"/>
    <property type="project" value="TreeGrafter"/>
</dbReference>
<keyword evidence="1" id="KW-0698">rRNA processing</keyword>
<comment type="similarity">
    <text evidence="1">Belongs to the HEATR1/UTP10 family.</text>
</comment>
<keyword evidence="1" id="KW-0539">Nucleus</keyword>
<accession>A0A8D0HKG9</accession>
<dbReference type="GO" id="GO:0034455">
    <property type="term" value="C:t-UTP complex"/>
    <property type="evidence" value="ECO:0007669"/>
    <property type="project" value="TreeGrafter"/>
</dbReference>
<evidence type="ECO:0000313" key="3">
    <source>
        <dbReference type="Proteomes" id="UP000694392"/>
    </source>
</evidence>
<comment type="function">
    <text evidence="1">Involved in nucleolar processing of pre-18S ribosomal RNA.</text>
</comment>
<keyword evidence="1" id="KW-0687">Ribonucleoprotein</keyword>
<dbReference type="GeneTree" id="ENSGT00390000015845"/>
<reference evidence="2" key="1">
    <citation type="submission" date="2025-08" db="UniProtKB">
        <authorList>
            <consortium name="Ensembl"/>
        </authorList>
    </citation>
    <scope>IDENTIFICATION</scope>
</reference>
<dbReference type="Proteomes" id="UP000694392">
    <property type="component" value="Unplaced"/>
</dbReference>
<protein>
    <recommendedName>
        <fullName evidence="1">HEAT repeat-containing protein 1</fullName>
    </recommendedName>
</protein>
<dbReference type="GO" id="GO:0030686">
    <property type="term" value="C:90S preribosome"/>
    <property type="evidence" value="ECO:0007669"/>
    <property type="project" value="TreeGrafter"/>
</dbReference>
<dbReference type="OMA" id="VWSDCRY"/>
<keyword evidence="3" id="KW-1185">Reference proteome</keyword>
<name>A0A8D0HKG9_SPHPU</name>
<organism evidence="2 3">
    <name type="scientific">Sphenodon punctatus</name>
    <name type="common">Tuatara</name>
    <name type="synonym">Hatteria punctata</name>
    <dbReference type="NCBI Taxonomy" id="8508"/>
    <lineage>
        <taxon>Eukaryota</taxon>
        <taxon>Metazoa</taxon>
        <taxon>Chordata</taxon>
        <taxon>Craniata</taxon>
        <taxon>Vertebrata</taxon>
        <taxon>Euteleostomi</taxon>
        <taxon>Lepidosauria</taxon>
        <taxon>Sphenodontia</taxon>
        <taxon>Sphenodontidae</taxon>
        <taxon>Sphenodon</taxon>
    </lineage>
</organism>
<dbReference type="AlphaFoldDB" id="A0A8D0HKG9"/>
<dbReference type="GO" id="GO:0032040">
    <property type="term" value="C:small-subunit processome"/>
    <property type="evidence" value="ECO:0007669"/>
    <property type="project" value="TreeGrafter"/>
</dbReference>
<dbReference type="GO" id="GO:0030515">
    <property type="term" value="F:snoRNA binding"/>
    <property type="evidence" value="ECO:0007669"/>
    <property type="project" value="TreeGrafter"/>
</dbReference>
<comment type="subcellular location">
    <subcellularLocation>
        <location evidence="1">Nucleus</location>
        <location evidence="1">Nucleolus</location>
    </subcellularLocation>
</comment>
<evidence type="ECO:0000256" key="1">
    <source>
        <dbReference type="RuleBase" id="RU367065"/>
    </source>
</evidence>
<keyword evidence="1" id="KW-0690">Ribosome biogenesis</keyword>
<evidence type="ECO:0000313" key="2">
    <source>
        <dbReference type="Ensembl" id="ENSSPUP00000020601.1"/>
    </source>
</evidence>
<dbReference type="PANTHER" id="PTHR13457">
    <property type="entry name" value="BAP28"/>
    <property type="match status" value="1"/>
</dbReference>
<dbReference type="InterPro" id="IPR040191">
    <property type="entry name" value="UTP10"/>
</dbReference>
<dbReference type="PANTHER" id="PTHR13457:SF1">
    <property type="entry name" value="HEAT REPEAT-CONTAINING PROTEIN 1"/>
    <property type="match status" value="1"/>
</dbReference>
<dbReference type="Ensembl" id="ENSSPUT00000021952.1">
    <property type="protein sequence ID" value="ENSSPUP00000020601.1"/>
    <property type="gene ID" value="ENSSPUG00000015834.1"/>
</dbReference>